<keyword evidence="2" id="KW-1185">Reference proteome</keyword>
<reference evidence="1 2" key="1">
    <citation type="submission" date="2015-01" db="EMBL/GenBank/DDBJ databases">
        <title>Evolution of Trichinella species and genotypes.</title>
        <authorList>
            <person name="Korhonen P.K."/>
            <person name="Edoardo P."/>
            <person name="Giuseppe L.R."/>
            <person name="Gasser R.B."/>
        </authorList>
    </citation>
    <scope>NUCLEOTIDE SEQUENCE [LARGE SCALE GENOMIC DNA]</scope>
    <source>
        <strain evidence="1">ISS2496</strain>
    </source>
</reference>
<proteinExistence type="predicted"/>
<sequence length="75" mass="8782">MLVFYLNLQNYKCCTNRNGITYVETEIKHKLQSKVLVKFGNCQPNPVSRTWPVTKTSQLYKLLDSFSLNCCQLNY</sequence>
<gene>
    <name evidence="1" type="ORF">T12_13824</name>
</gene>
<comment type="caution">
    <text evidence="1">The sequence shown here is derived from an EMBL/GenBank/DDBJ whole genome shotgun (WGS) entry which is preliminary data.</text>
</comment>
<name>A0A0V0ZLV0_9BILA</name>
<dbReference type="EMBL" id="JYDQ01000136">
    <property type="protein sequence ID" value="KRY13558.1"/>
    <property type="molecule type" value="Genomic_DNA"/>
</dbReference>
<dbReference type="AlphaFoldDB" id="A0A0V0ZLV0"/>
<evidence type="ECO:0000313" key="2">
    <source>
        <dbReference type="Proteomes" id="UP000054783"/>
    </source>
</evidence>
<accession>A0A0V0ZLV0</accession>
<protein>
    <submittedName>
        <fullName evidence="1">Uncharacterized protein</fullName>
    </submittedName>
</protein>
<organism evidence="1 2">
    <name type="scientific">Trichinella patagoniensis</name>
    <dbReference type="NCBI Taxonomy" id="990121"/>
    <lineage>
        <taxon>Eukaryota</taxon>
        <taxon>Metazoa</taxon>
        <taxon>Ecdysozoa</taxon>
        <taxon>Nematoda</taxon>
        <taxon>Enoplea</taxon>
        <taxon>Dorylaimia</taxon>
        <taxon>Trichinellida</taxon>
        <taxon>Trichinellidae</taxon>
        <taxon>Trichinella</taxon>
    </lineage>
</organism>
<dbReference type="Proteomes" id="UP000054783">
    <property type="component" value="Unassembled WGS sequence"/>
</dbReference>
<evidence type="ECO:0000313" key="1">
    <source>
        <dbReference type="EMBL" id="KRY13558.1"/>
    </source>
</evidence>